<evidence type="ECO:0000256" key="8">
    <source>
        <dbReference type="ARBA" id="ARBA00029569"/>
    </source>
</evidence>
<dbReference type="GO" id="GO:0003755">
    <property type="term" value="F:peptidyl-prolyl cis-trans isomerase activity"/>
    <property type="evidence" value="ECO:0007669"/>
    <property type="project" value="UniProtKB-KW"/>
</dbReference>
<evidence type="ECO:0000256" key="9">
    <source>
        <dbReference type="ARBA" id="ARBA00040798"/>
    </source>
</evidence>
<evidence type="ECO:0000313" key="13">
    <source>
        <dbReference type="EMBL" id="OQO07358.1"/>
    </source>
</evidence>
<dbReference type="EC" id="5.2.1.8" evidence="3"/>
<dbReference type="PROSITE" id="PS00170">
    <property type="entry name" value="CSA_PPIASE_1"/>
    <property type="match status" value="1"/>
</dbReference>
<dbReference type="FunFam" id="2.130.10.10:FF:000450">
    <property type="entry name" value="Peptidylprolyl isomerase domain and WD-repeat protein 1"/>
    <property type="match status" value="1"/>
</dbReference>
<dbReference type="PANTHER" id="PTHR45625">
    <property type="entry name" value="PEPTIDYL-PROLYL CIS-TRANS ISOMERASE-RELATED"/>
    <property type="match status" value="1"/>
</dbReference>
<dbReference type="InterPro" id="IPR001680">
    <property type="entry name" value="WD40_rpt"/>
</dbReference>
<accession>A0A1V8T810</accession>
<dbReference type="InParanoid" id="A0A1V8T810"/>
<dbReference type="PROSITE" id="PS50294">
    <property type="entry name" value="WD_REPEATS_REGION"/>
    <property type="match status" value="1"/>
</dbReference>
<dbReference type="InterPro" id="IPR044666">
    <property type="entry name" value="Cyclophilin_A-like"/>
</dbReference>
<comment type="caution">
    <text evidence="13">The sequence shown here is derived from an EMBL/GenBank/DDBJ whole genome shotgun (WGS) entry which is preliminary data.</text>
</comment>
<reference evidence="14" key="1">
    <citation type="submission" date="2017-03" db="EMBL/GenBank/DDBJ databases">
        <title>Genomes of endolithic fungi from Antarctica.</title>
        <authorList>
            <person name="Coleine C."/>
            <person name="Masonjones S."/>
            <person name="Stajich J.E."/>
        </authorList>
    </citation>
    <scope>NUCLEOTIDE SEQUENCE [LARGE SCALE GENOMIC DNA]</scope>
    <source>
        <strain evidence="14">CCFEE 5527</strain>
    </source>
</reference>
<keyword evidence="4 10" id="KW-0853">WD repeat</keyword>
<evidence type="ECO:0000313" key="14">
    <source>
        <dbReference type="Proteomes" id="UP000192596"/>
    </source>
</evidence>
<proteinExistence type="inferred from homology"/>
<feature type="repeat" description="WD" evidence="10">
    <location>
        <begin position="79"/>
        <end position="111"/>
    </location>
</feature>
<dbReference type="Gene3D" id="2.40.100.10">
    <property type="entry name" value="Cyclophilin-like"/>
    <property type="match status" value="1"/>
</dbReference>
<dbReference type="InterPro" id="IPR015943">
    <property type="entry name" value="WD40/YVTN_repeat-like_dom_sf"/>
</dbReference>
<dbReference type="Proteomes" id="UP000192596">
    <property type="component" value="Unassembled WGS sequence"/>
</dbReference>
<dbReference type="InterPro" id="IPR002130">
    <property type="entry name" value="Cyclophilin-type_PPIase_dom"/>
</dbReference>
<dbReference type="AlphaFoldDB" id="A0A1V8T810"/>
<dbReference type="InterPro" id="IPR036322">
    <property type="entry name" value="WD40_repeat_dom_sf"/>
</dbReference>
<feature type="region of interest" description="Disordered" evidence="11">
    <location>
        <begin position="1"/>
        <end position="57"/>
    </location>
</feature>
<dbReference type="STRING" id="1507870.A0A1V8T810"/>
<keyword evidence="14" id="KW-1185">Reference proteome</keyword>
<dbReference type="Pfam" id="PF00400">
    <property type="entry name" value="WD40"/>
    <property type="match status" value="2"/>
</dbReference>
<evidence type="ECO:0000256" key="5">
    <source>
        <dbReference type="ARBA" id="ARBA00022737"/>
    </source>
</evidence>
<dbReference type="SUPFAM" id="SSF50978">
    <property type="entry name" value="WD40 repeat-like"/>
    <property type="match status" value="1"/>
</dbReference>
<dbReference type="EMBL" id="NAJO01000014">
    <property type="protein sequence ID" value="OQO07358.1"/>
    <property type="molecule type" value="Genomic_DNA"/>
</dbReference>
<dbReference type="InterPro" id="IPR020892">
    <property type="entry name" value="Cyclophilin-type_PPIase_CS"/>
</dbReference>
<feature type="repeat" description="WD" evidence="10">
    <location>
        <begin position="123"/>
        <end position="164"/>
    </location>
</feature>
<feature type="domain" description="PPIase cyclophilin-type" evidence="12">
    <location>
        <begin position="487"/>
        <end position="640"/>
    </location>
</feature>
<organism evidence="13 14">
    <name type="scientific">Cryoendolithus antarcticus</name>
    <dbReference type="NCBI Taxonomy" id="1507870"/>
    <lineage>
        <taxon>Eukaryota</taxon>
        <taxon>Fungi</taxon>
        <taxon>Dikarya</taxon>
        <taxon>Ascomycota</taxon>
        <taxon>Pezizomycotina</taxon>
        <taxon>Dothideomycetes</taxon>
        <taxon>Dothideomycetidae</taxon>
        <taxon>Cladosporiales</taxon>
        <taxon>Cladosporiaceae</taxon>
        <taxon>Cryoendolithus</taxon>
    </lineage>
</organism>
<evidence type="ECO:0000256" key="10">
    <source>
        <dbReference type="PROSITE-ProRule" id="PRU00221"/>
    </source>
</evidence>
<dbReference type="Pfam" id="PF00160">
    <property type="entry name" value="Pro_isomerase"/>
    <property type="match status" value="1"/>
</dbReference>
<comment type="catalytic activity">
    <reaction evidence="1">
        <text>[protein]-peptidylproline (omega=180) = [protein]-peptidylproline (omega=0)</text>
        <dbReference type="Rhea" id="RHEA:16237"/>
        <dbReference type="Rhea" id="RHEA-COMP:10747"/>
        <dbReference type="Rhea" id="RHEA-COMP:10748"/>
        <dbReference type="ChEBI" id="CHEBI:83833"/>
        <dbReference type="ChEBI" id="CHEBI:83834"/>
        <dbReference type="EC" id="5.2.1.8"/>
    </reaction>
</comment>
<dbReference type="PROSITE" id="PS50082">
    <property type="entry name" value="WD_REPEATS_2"/>
    <property type="match status" value="2"/>
</dbReference>
<dbReference type="InterPro" id="IPR029000">
    <property type="entry name" value="Cyclophilin-like_dom_sf"/>
</dbReference>
<dbReference type="SUPFAM" id="SSF50891">
    <property type="entry name" value="Cyclophilin-like"/>
    <property type="match status" value="1"/>
</dbReference>
<evidence type="ECO:0000256" key="1">
    <source>
        <dbReference type="ARBA" id="ARBA00000971"/>
    </source>
</evidence>
<evidence type="ECO:0000256" key="11">
    <source>
        <dbReference type="SAM" id="MobiDB-lite"/>
    </source>
</evidence>
<name>A0A1V8T810_9PEZI</name>
<dbReference type="PANTHER" id="PTHR45625:SF4">
    <property type="entry name" value="PEPTIDYLPROLYL ISOMERASE DOMAIN AND WD REPEAT-CONTAINING PROTEIN 1"/>
    <property type="match status" value="1"/>
</dbReference>
<comment type="similarity">
    <text evidence="2">Belongs to the cyclophilin-type PPIase family.</text>
</comment>
<keyword evidence="7" id="KW-0413">Isomerase</keyword>
<sequence>MASEESTPAPQGTKRSHDEVDQGNADIAKKQDESDSDSDDDLGPALPSADAPKKKKRRRLPYEKEYIAALPSAGRYCKSLMHKEQLAFCTFTPHTDFLITSSVDGFVKFWKKVYEGIEFVKEFKAHSGEITSVSVSADGRSYATAGADGTIKIFDVVNFDLLAMLEPGFMPKCACFVHGTGSSYPTLAVSNEQDGRIVMYDGRGESQTPLHTITALHRKPVVLMSYNNAYDCVVSADEGGMVEYWRPSGTYEKPDNVFEMKSSTSLFEFKKAKSVPSSLTISPTGAHFATMSFPDRKVRVFDFATGKLHRVYDESIDIITSMQQAGTLSSTPLDAVDFGRRIAVEREVDNPAIRSRANVIFDESGHFILYGSMLGTKVINTTSNRLVKLYGREESFRPLNIALYQGQPEKKSIITAQMAASDNPLLQAAESRDAMLTSTGVGKVRFYMFTNDGEASKSDRDVHNEKPRTINSAADQAAAAVEQASRFASTATLHTSLGDITFRMFPQHAPKAVENFTTHARNNYYNSLLFHRVIRKFMIQTGDPLGDGTGGESIWGTEFEDECTPALSHDKAYTVSMANAGPKTNASQFFITTEKAPWLDNKHTIFGRVIKGMEVVHAIENVRVWKEKPVEDVKIVSVSLG</sequence>
<evidence type="ECO:0000256" key="6">
    <source>
        <dbReference type="ARBA" id="ARBA00023110"/>
    </source>
</evidence>
<evidence type="ECO:0000256" key="3">
    <source>
        <dbReference type="ARBA" id="ARBA00013194"/>
    </source>
</evidence>
<dbReference type="GO" id="GO:0006457">
    <property type="term" value="P:protein folding"/>
    <property type="evidence" value="ECO:0007669"/>
    <property type="project" value="InterPro"/>
</dbReference>
<feature type="compositionally biased region" description="Polar residues" evidence="11">
    <location>
        <begin position="1"/>
        <end position="10"/>
    </location>
</feature>
<evidence type="ECO:0000256" key="2">
    <source>
        <dbReference type="ARBA" id="ARBA00007365"/>
    </source>
</evidence>
<gene>
    <name evidence="13" type="ORF">B0A48_07055</name>
</gene>
<evidence type="ECO:0000259" key="12">
    <source>
        <dbReference type="PROSITE" id="PS50072"/>
    </source>
</evidence>
<dbReference type="SMART" id="SM00320">
    <property type="entry name" value="WD40"/>
    <property type="match status" value="4"/>
</dbReference>
<dbReference type="GO" id="GO:0005634">
    <property type="term" value="C:nucleus"/>
    <property type="evidence" value="ECO:0007669"/>
    <property type="project" value="UniProtKB-ARBA"/>
</dbReference>
<dbReference type="PRINTS" id="PR00153">
    <property type="entry name" value="CSAPPISMRASE"/>
</dbReference>
<dbReference type="PROSITE" id="PS50072">
    <property type="entry name" value="CSA_PPIASE_2"/>
    <property type="match status" value="1"/>
</dbReference>
<dbReference type="Gene3D" id="2.130.10.10">
    <property type="entry name" value="YVTN repeat-like/Quinoprotein amine dehydrogenase"/>
    <property type="match status" value="1"/>
</dbReference>
<dbReference type="OrthoDB" id="10264753at2759"/>
<dbReference type="FunFam" id="2.40.100.10:FF:000003">
    <property type="entry name" value="Peptidylprolyl isomerase domain and WD repeat-containing 1"/>
    <property type="match status" value="1"/>
</dbReference>
<evidence type="ECO:0000256" key="7">
    <source>
        <dbReference type="ARBA" id="ARBA00023235"/>
    </source>
</evidence>
<evidence type="ECO:0000256" key="4">
    <source>
        <dbReference type="ARBA" id="ARBA00022574"/>
    </source>
</evidence>
<protein>
    <recommendedName>
        <fullName evidence="9">Peptidyl-prolyl cis-trans isomerase-like 1</fullName>
        <ecNumber evidence="3">5.2.1.8</ecNumber>
    </recommendedName>
    <alternativeName>
        <fullName evidence="8">Rotamase</fullName>
    </alternativeName>
</protein>
<keyword evidence="6" id="KW-0697">Rotamase</keyword>
<keyword evidence="5" id="KW-0677">Repeat</keyword>